<organism evidence="1">
    <name type="scientific">marine sediment metagenome</name>
    <dbReference type="NCBI Taxonomy" id="412755"/>
    <lineage>
        <taxon>unclassified sequences</taxon>
        <taxon>metagenomes</taxon>
        <taxon>ecological metagenomes</taxon>
    </lineage>
</organism>
<sequence length="128" mass="14226">QLIKDGILSSNKAIEINDVYSSSTEERDLENIFGFNLLKEAALQVYQANLPAEFDFKSSSLPAKGGLGKRFKEFFESQGIEWYDKSKIAEALKSILSNEPGKLTSDSRERFATLLAKIRDAFEAPVSG</sequence>
<accession>X1P734</accession>
<proteinExistence type="predicted"/>
<comment type="caution">
    <text evidence="1">The sequence shown here is derived from an EMBL/GenBank/DDBJ whole genome shotgun (WGS) entry which is preliminary data.</text>
</comment>
<feature type="non-terminal residue" evidence="1">
    <location>
        <position position="1"/>
    </location>
</feature>
<protein>
    <submittedName>
        <fullName evidence="1">Uncharacterized protein</fullName>
    </submittedName>
</protein>
<evidence type="ECO:0000313" key="1">
    <source>
        <dbReference type="EMBL" id="GAI51658.1"/>
    </source>
</evidence>
<reference evidence="1" key="1">
    <citation type="journal article" date="2014" name="Front. Microbiol.">
        <title>High frequency of phylogenetically diverse reductive dehalogenase-homologous genes in deep subseafloor sedimentary metagenomes.</title>
        <authorList>
            <person name="Kawai M."/>
            <person name="Futagami T."/>
            <person name="Toyoda A."/>
            <person name="Takaki Y."/>
            <person name="Nishi S."/>
            <person name="Hori S."/>
            <person name="Arai W."/>
            <person name="Tsubouchi T."/>
            <person name="Morono Y."/>
            <person name="Uchiyama I."/>
            <person name="Ito T."/>
            <person name="Fujiyama A."/>
            <person name="Inagaki F."/>
            <person name="Takami H."/>
        </authorList>
    </citation>
    <scope>NUCLEOTIDE SEQUENCE</scope>
    <source>
        <strain evidence="1">Expedition CK06-06</strain>
    </source>
</reference>
<dbReference type="AlphaFoldDB" id="X1P734"/>
<gene>
    <name evidence="1" type="ORF">S06H3_62834</name>
</gene>
<dbReference type="EMBL" id="BARV01041535">
    <property type="protein sequence ID" value="GAI51658.1"/>
    <property type="molecule type" value="Genomic_DNA"/>
</dbReference>
<name>X1P734_9ZZZZ</name>